<dbReference type="EMBL" id="MU394284">
    <property type="protein sequence ID" value="KAI6092299.1"/>
    <property type="molecule type" value="Genomic_DNA"/>
</dbReference>
<sequence>MAYRFPVVSRATRLFQPVPLSSAAAATRFARLRHPIVKIQMASISAPPPGKHEWLVVVPDKPGTAQKRLEVRAQHFAGLKPFVESQQFKTGGAVLNDKPESDDPSTWDWYGSSIVIVAESKEEVKKILENDIYTKTGVWDTEKALILAGKFAFRFP</sequence>
<protein>
    <submittedName>
        <fullName evidence="1">Uncharacterized protein</fullName>
    </submittedName>
</protein>
<evidence type="ECO:0000313" key="1">
    <source>
        <dbReference type="EMBL" id="KAI6092299.1"/>
    </source>
</evidence>
<gene>
    <name evidence="1" type="ORF">F4821DRAFT_225308</name>
</gene>
<evidence type="ECO:0000313" key="2">
    <source>
        <dbReference type="Proteomes" id="UP001497680"/>
    </source>
</evidence>
<organism evidence="1 2">
    <name type="scientific">Hypoxylon rubiginosum</name>
    <dbReference type="NCBI Taxonomy" id="110542"/>
    <lineage>
        <taxon>Eukaryota</taxon>
        <taxon>Fungi</taxon>
        <taxon>Dikarya</taxon>
        <taxon>Ascomycota</taxon>
        <taxon>Pezizomycotina</taxon>
        <taxon>Sordariomycetes</taxon>
        <taxon>Xylariomycetidae</taxon>
        <taxon>Xylariales</taxon>
        <taxon>Hypoxylaceae</taxon>
        <taxon>Hypoxylon</taxon>
    </lineage>
</organism>
<proteinExistence type="predicted"/>
<name>A0ACC0DHR6_9PEZI</name>
<keyword evidence="2" id="KW-1185">Reference proteome</keyword>
<comment type="caution">
    <text evidence="1">The sequence shown here is derived from an EMBL/GenBank/DDBJ whole genome shotgun (WGS) entry which is preliminary data.</text>
</comment>
<reference evidence="1 2" key="1">
    <citation type="journal article" date="2022" name="New Phytol.">
        <title>Ecological generalism drives hyperdiversity of secondary metabolite gene clusters in xylarialean endophytes.</title>
        <authorList>
            <person name="Franco M.E.E."/>
            <person name="Wisecaver J.H."/>
            <person name="Arnold A.E."/>
            <person name="Ju Y.M."/>
            <person name="Slot J.C."/>
            <person name="Ahrendt S."/>
            <person name="Moore L.P."/>
            <person name="Eastman K.E."/>
            <person name="Scott K."/>
            <person name="Konkel Z."/>
            <person name="Mondo S.J."/>
            <person name="Kuo A."/>
            <person name="Hayes R.D."/>
            <person name="Haridas S."/>
            <person name="Andreopoulos B."/>
            <person name="Riley R."/>
            <person name="LaButti K."/>
            <person name="Pangilinan J."/>
            <person name="Lipzen A."/>
            <person name="Amirebrahimi M."/>
            <person name="Yan J."/>
            <person name="Adam C."/>
            <person name="Keymanesh K."/>
            <person name="Ng V."/>
            <person name="Louie K."/>
            <person name="Northen T."/>
            <person name="Drula E."/>
            <person name="Henrissat B."/>
            <person name="Hsieh H.M."/>
            <person name="Youens-Clark K."/>
            <person name="Lutzoni F."/>
            <person name="Miadlikowska J."/>
            <person name="Eastwood D.C."/>
            <person name="Hamelin R.C."/>
            <person name="Grigoriev I.V."/>
            <person name="U'Ren J.M."/>
        </authorList>
    </citation>
    <scope>NUCLEOTIDE SEQUENCE [LARGE SCALE GENOMIC DNA]</scope>
    <source>
        <strain evidence="1 2">ER1909</strain>
    </source>
</reference>
<dbReference type="Proteomes" id="UP001497680">
    <property type="component" value="Unassembled WGS sequence"/>
</dbReference>
<accession>A0ACC0DHR6</accession>